<dbReference type="EMBL" id="JBHSMD010000011">
    <property type="protein sequence ID" value="MFC5495802.1"/>
    <property type="molecule type" value="Genomic_DNA"/>
</dbReference>
<gene>
    <name evidence="3" type="ORF">ACFPKY_22035</name>
</gene>
<name>A0ABW0N9K3_9ACTN</name>
<dbReference type="Pfam" id="PF00582">
    <property type="entry name" value="Usp"/>
    <property type="match status" value="2"/>
</dbReference>
<dbReference type="CDD" id="cd00293">
    <property type="entry name" value="USP-like"/>
    <property type="match status" value="1"/>
</dbReference>
<evidence type="ECO:0000313" key="3">
    <source>
        <dbReference type="EMBL" id="MFC5495802.1"/>
    </source>
</evidence>
<evidence type="ECO:0000256" key="1">
    <source>
        <dbReference type="ARBA" id="ARBA00008791"/>
    </source>
</evidence>
<feature type="domain" description="UspA" evidence="2">
    <location>
        <begin position="9"/>
        <end position="147"/>
    </location>
</feature>
<comment type="caution">
    <text evidence="3">The sequence shown here is derived from an EMBL/GenBank/DDBJ whole genome shotgun (WGS) entry which is preliminary data.</text>
</comment>
<dbReference type="PANTHER" id="PTHR46268">
    <property type="entry name" value="STRESS RESPONSE PROTEIN NHAX"/>
    <property type="match status" value="1"/>
</dbReference>
<reference evidence="4" key="1">
    <citation type="journal article" date="2019" name="Int. J. Syst. Evol. Microbiol.">
        <title>The Global Catalogue of Microorganisms (GCM) 10K type strain sequencing project: providing services to taxonomists for standard genome sequencing and annotation.</title>
        <authorList>
            <consortium name="The Broad Institute Genomics Platform"/>
            <consortium name="The Broad Institute Genome Sequencing Center for Infectious Disease"/>
            <person name="Wu L."/>
            <person name="Ma J."/>
        </authorList>
    </citation>
    <scope>NUCLEOTIDE SEQUENCE [LARGE SCALE GENOMIC DNA]</scope>
    <source>
        <strain evidence="4">KACC 13778</strain>
    </source>
</reference>
<dbReference type="Gene3D" id="3.40.50.620">
    <property type="entry name" value="HUPs"/>
    <property type="match status" value="2"/>
</dbReference>
<comment type="similarity">
    <text evidence="1">Belongs to the universal stress protein A family.</text>
</comment>
<dbReference type="PRINTS" id="PR01438">
    <property type="entry name" value="UNVRSLSTRESS"/>
</dbReference>
<dbReference type="InterPro" id="IPR014729">
    <property type="entry name" value="Rossmann-like_a/b/a_fold"/>
</dbReference>
<evidence type="ECO:0000259" key="2">
    <source>
        <dbReference type="Pfam" id="PF00582"/>
    </source>
</evidence>
<proteinExistence type="inferred from homology"/>
<protein>
    <submittedName>
        <fullName evidence="3">Universal stress protein</fullName>
    </submittedName>
</protein>
<accession>A0ABW0N9K3</accession>
<sequence>MNDALNPGTIVVGVGAHDTWQDAADWAADQAALENRAITLVHVLGPDEQLWHDPQGRDRRIGVPAGPPNSDLVLDQARARVATRQPDVPVRTTLCGGGVRGSLQTTAREARLLVIGSRQHRTLWSVLFGTVATGVVRRPPCPTVVVHSTRRGRTGDGVLVGIDDTEHSLAPLRFAFQQASWRQLPLSIVHVATESLYGVPTDEVEQRLAMAETIAGLSEEHPDVELRTAIARGVPSDALLRAARAMDLVVLGSHHRHPVTELQLGSVVAPVVEQATCPVVVVPDVPVAVGGTS</sequence>
<dbReference type="RefSeq" id="WP_345182393.1">
    <property type="nucleotide sequence ID" value="NZ_BAABFQ010000010.1"/>
</dbReference>
<keyword evidence="4" id="KW-1185">Reference proteome</keyword>
<dbReference type="InterPro" id="IPR006016">
    <property type="entry name" value="UspA"/>
</dbReference>
<evidence type="ECO:0000313" key="4">
    <source>
        <dbReference type="Proteomes" id="UP001595956"/>
    </source>
</evidence>
<dbReference type="InterPro" id="IPR006015">
    <property type="entry name" value="Universal_stress_UspA"/>
</dbReference>
<organism evidence="3 4">
    <name type="scientific">Nocardioides caricicola</name>
    <dbReference type="NCBI Taxonomy" id="634770"/>
    <lineage>
        <taxon>Bacteria</taxon>
        <taxon>Bacillati</taxon>
        <taxon>Actinomycetota</taxon>
        <taxon>Actinomycetes</taxon>
        <taxon>Propionibacteriales</taxon>
        <taxon>Nocardioidaceae</taxon>
        <taxon>Nocardioides</taxon>
    </lineage>
</organism>
<dbReference type="Proteomes" id="UP001595956">
    <property type="component" value="Unassembled WGS sequence"/>
</dbReference>
<feature type="domain" description="UspA" evidence="2">
    <location>
        <begin position="158"/>
        <end position="283"/>
    </location>
</feature>
<dbReference type="PANTHER" id="PTHR46268:SF6">
    <property type="entry name" value="UNIVERSAL STRESS PROTEIN UP12"/>
    <property type="match status" value="1"/>
</dbReference>
<dbReference type="SUPFAM" id="SSF52402">
    <property type="entry name" value="Adenine nucleotide alpha hydrolases-like"/>
    <property type="match status" value="2"/>
</dbReference>